<feature type="transmembrane region" description="Helical" evidence="1">
    <location>
        <begin position="53"/>
        <end position="77"/>
    </location>
</feature>
<proteinExistence type="predicted"/>
<comment type="caution">
    <text evidence="3">The sequence shown here is derived from an EMBL/GenBank/DDBJ whole genome shotgun (WGS) entry which is preliminary data.</text>
</comment>
<organism evidence="3 4">
    <name type="scientific">Kibdelosporangium persicum</name>
    <dbReference type="NCBI Taxonomy" id="2698649"/>
    <lineage>
        <taxon>Bacteria</taxon>
        <taxon>Bacillati</taxon>
        <taxon>Actinomycetota</taxon>
        <taxon>Actinomycetes</taxon>
        <taxon>Pseudonocardiales</taxon>
        <taxon>Pseudonocardiaceae</taxon>
        <taxon>Kibdelosporangium</taxon>
    </lineage>
</organism>
<evidence type="ECO:0000259" key="2">
    <source>
        <dbReference type="Pfam" id="PF03703"/>
    </source>
</evidence>
<accession>A0ABX2F9M0</accession>
<dbReference type="RefSeq" id="WP_217281031.1">
    <property type="nucleotide sequence ID" value="NZ_CBCSGW010000009.1"/>
</dbReference>
<dbReference type="Proteomes" id="UP000763557">
    <property type="component" value="Unassembled WGS sequence"/>
</dbReference>
<dbReference type="InterPro" id="IPR005182">
    <property type="entry name" value="YdbS-like_PH"/>
</dbReference>
<keyword evidence="4" id="KW-1185">Reference proteome</keyword>
<dbReference type="PANTHER" id="PTHR34473">
    <property type="entry name" value="UPF0699 TRANSMEMBRANE PROTEIN YDBS"/>
    <property type="match status" value="1"/>
</dbReference>
<keyword evidence="1" id="KW-0472">Membrane</keyword>
<name>A0ABX2F9M0_9PSEU</name>
<keyword evidence="1" id="KW-1133">Transmembrane helix</keyword>
<feature type="transmembrane region" description="Helical" evidence="1">
    <location>
        <begin position="29"/>
        <end position="47"/>
    </location>
</feature>
<evidence type="ECO:0000313" key="3">
    <source>
        <dbReference type="EMBL" id="NRN67972.1"/>
    </source>
</evidence>
<evidence type="ECO:0000256" key="1">
    <source>
        <dbReference type="SAM" id="Phobius"/>
    </source>
</evidence>
<protein>
    <submittedName>
        <fullName evidence="3">Membrane-flanked domain-containing protein</fullName>
    </submittedName>
</protein>
<dbReference type="EMBL" id="JAAATY010000017">
    <property type="protein sequence ID" value="NRN67972.1"/>
    <property type="molecule type" value="Genomic_DNA"/>
</dbReference>
<reference evidence="3 4" key="1">
    <citation type="submission" date="2020-01" db="EMBL/GenBank/DDBJ databases">
        <title>Kibdelosporangium persica a novel Actinomycetes from a hot desert in Iran.</title>
        <authorList>
            <person name="Safaei N."/>
            <person name="Zaburannyi N."/>
            <person name="Mueller R."/>
            <person name="Wink J."/>
        </authorList>
    </citation>
    <scope>NUCLEOTIDE SEQUENCE [LARGE SCALE GENOMIC DNA]</scope>
    <source>
        <strain evidence="3 4">4NS15</strain>
    </source>
</reference>
<feature type="domain" description="YdbS-like PH" evidence="2">
    <location>
        <begin position="77"/>
        <end position="154"/>
    </location>
</feature>
<evidence type="ECO:0000313" key="4">
    <source>
        <dbReference type="Proteomes" id="UP000763557"/>
    </source>
</evidence>
<dbReference type="Pfam" id="PF03703">
    <property type="entry name" value="bPH_2"/>
    <property type="match status" value="1"/>
</dbReference>
<gene>
    <name evidence="3" type="ORF">GC106_52130</name>
</gene>
<dbReference type="PANTHER" id="PTHR34473:SF3">
    <property type="entry name" value="TRANSMEMBRANE PROTEIN-RELATED"/>
    <property type="match status" value="1"/>
</dbReference>
<sequence>MTTQATPIRLRPPGNRVDQRAIPWWRWQLVLTAATLAVLLVVPGIFIPPARFWLVLAAIVVVVIAVPLAVLLPLWWYRVHRWEVTGTAVYTRTGYFFQESRIAPMSRIQTVDTERGPLEQRFGLATLIITTASSAGAVTVKGLDGEVAAELAHRLADITKLIPQDAT</sequence>
<keyword evidence="1" id="KW-0812">Transmembrane</keyword>